<protein>
    <recommendedName>
        <fullName evidence="1">SnoaL-like domain-containing protein</fullName>
    </recommendedName>
</protein>
<name>A0A1Q8YAH7_9BURK</name>
<dbReference type="EMBL" id="MSYM01000018">
    <property type="protein sequence ID" value="OLP04992.1"/>
    <property type="molecule type" value="Genomic_DNA"/>
</dbReference>
<sequence length="143" mass="16283">MKSDRLSKIRSLFDDYIAQYATRDDRLTARFSDNFSGYTGGGNFLVKDRAEWVKITRQDFSQVTEPLRIDMIDIALQDLSQDVVVVTAFFHIHLPGNESVLSKETARLVLIFRLENEDWKIAHSGISIPYALVQAGEVYPLKG</sequence>
<dbReference type="Gene3D" id="3.10.450.50">
    <property type="match status" value="1"/>
</dbReference>
<accession>A0A1Q8YAH7</accession>
<dbReference type="AlphaFoldDB" id="A0A1Q8YAH7"/>
<comment type="caution">
    <text evidence="2">The sequence shown here is derived from an EMBL/GenBank/DDBJ whole genome shotgun (WGS) entry which is preliminary data.</text>
</comment>
<evidence type="ECO:0000313" key="3">
    <source>
        <dbReference type="Proteomes" id="UP000185911"/>
    </source>
</evidence>
<dbReference type="InterPro" id="IPR037401">
    <property type="entry name" value="SnoaL-like"/>
</dbReference>
<gene>
    <name evidence="2" type="ORF">BLL52_3812</name>
</gene>
<dbReference type="SUPFAM" id="SSF54427">
    <property type="entry name" value="NTF2-like"/>
    <property type="match status" value="1"/>
</dbReference>
<dbReference type="Proteomes" id="UP000185911">
    <property type="component" value="Unassembled WGS sequence"/>
</dbReference>
<evidence type="ECO:0000259" key="1">
    <source>
        <dbReference type="Pfam" id="PF13474"/>
    </source>
</evidence>
<feature type="domain" description="SnoaL-like" evidence="1">
    <location>
        <begin position="9"/>
        <end position="130"/>
    </location>
</feature>
<organism evidence="2 3">
    <name type="scientific">Rhodoferax antarcticus ANT.BR</name>
    <dbReference type="NCBI Taxonomy" id="1111071"/>
    <lineage>
        <taxon>Bacteria</taxon>
        <taxon>Pseudomonadati</taxon>
        <taxon>Pseudomonadota</taxon>
        <taxon>Betaproteobacteria</taxon>
        <taxon>Burkholderiales</taxon>
        <taxon>Comamonadaceae</taxon>
        <taxon>Rhodoferax</taxon>
    </lineage>
</organism>
<proteinExistence type="predicted"/>
<dbReference type="Pfam" id="PF13474">
    <property type="entry name" value="SnoaL_3"/>
    <property type="match status" value="1"/>
</dbReference>
<dbReference type="InterPro" id="IPR032710">
    <property type="entry name" value="NTF2-like_dom_sf"/>
</dbReference>
<evidence type="ECO:0000313" key="2">
    <source>
        <dbReference type="EMBL" id="OLP04992.1"/>
    </source>
</evidence>
<reference evidence="2 3" key="1">
    <citation type="submission" date="2017-01" db="EMBL/GenBank/DDBJ databases">
        <title>Genome sequence of Rhodoferax antarcticus ANT.BR, a psychrophilic purple nonsulfur bacterium from an Antarctic microbial mat.</title>
        <authorList>
            <person name="Baker J."/>
            <person name="Riester C."/>
            <person name="Skinner B."/>
            <person name="Newell A."/>
            <person name="Swingley W."/>
            <person name="Madigan M."/>
            <person name="Jung D."/>
            <person name="Asao M."/>
            <person name="Chen M."/>
            <person name="Loughlin P."/>
            <person name="Pan H."/>
            <person name="Lin S."/>
            <person name="Li N."/>
            <person name="Shaw J."/>
            <person name="Prado M."/>
            <person name="Sherman C."/>
            <person name="Li X."/>
            <person name="Tang J."/>
            <person name="Blankenship R."/>
            <person name="Zhao T."/>
            <person name="Touchman J."/>
            <person name="Sattley M."/>
        </authorList>
    </citation>
    <scope>NUCLEOTIDE SEQUENCE [LARGE SCALE GENOMIC DNA]</scope>
    <source>
        <strain evidence="2 3">ANT.BR</strain>
    </source>
</reference>
<keyword evidence="3" id="KW-1185">Reference proteome</keyword>
<dbReference type="STRING" id="81479.RA876_12870"/>